<feature type="transmembrane region" description="Helical" evidence="1">
    <location>
        <begin position="6"/>
        <end position="30"/>
    </location>
</feature>
<accession>A0ABS5JQT8</accession>
<dbReference type="RefSeq" id="WP_212213371.1">
    <property type="nucleotide sequence ID" value="NZ_JAGUCO010000001.1"/>
</dbReference>
<dbReference type="InterPro" id="IPR046216">
    <property type="entry name" value="DUF6249"/>
</dbReference>
<dbReference type="Proteomes" id="UP000708576">
    <property type="component" value="Unassembled WGS sequence"/>
</dbReference>
<keyword evidence="1" id="KW-0472">Membrane</keyword>
<feature type="domain" description="DUF6249" evidence="2">
    <location>
        <begin position="12"/>
        <end position="122"/>
    </location>
</feature>
<keyword evidence="4" id="KW-1185">Reference proteome</keyword>
<proteinExistence type="predicted"/>
<reference evidence="3 4" key="1">
    <citation type="journal article" date="2015" name="Int. J. Syst. Evol. Microbiol.">
        <title>Carboxylicivirga linearis sp. nov., isolated from a sea cucumber culture pond.</title>
        <authorList>
            <person name="Wang F.Q."/>
            <person name="Zhou Y.X."/>
            <person name="Lin X.Z."/>
            <person name="Chen G.J."/>
            <person name="Du Z.J."/>
        </authorList>
    </citation>
    <scope>NUCLEOTIDE SEQUENCE [LARGE SCALE GENOMIC DNA]</scope>
    <source>
        <strain evidence="3 4">FB218</strain>
    </source>
</reference>
<keyword evidence="1" id="KW-1133">Transmembrane helix</keyword>
<feature type="transmembrane region" description="Helical" evidence="1">
    <location>
        <begin position="68"/>
        <end position="89"/>
    </location>
</feature>
<evidence type="ECO:0000256" key="1">
    <source>
        <dbReference type="SAM" id="Phobius"/>
    </source>
</evidence>
<dbReference type="EMBL" id="JAGUCO010000001">
    <property type="protein sequence ID" value="MBS2097255.1"/>
    <property type="molecule type" value="Genomic_DNA"/>
</dbReference>
<name>A0ABS5JQT8_9BACT</name>
<organism evidence="3 4">
    <name type="scientific">Carboxylicivirga linearis</name>
    <dbReference type="NCBI Taxonomy" id="1628157"/>
    <lineage>
        <taxon>Bacteria</taxon>
        <taxon>Pseudomonadati</taxon>
        <taxon>Bacteroidota</taxon>
        <taxon>Bacteroidia</taxon>
        <taxon>Marinilabiliales</taxon>
        <taxon>Marinilabiliaceae</taxon>
        <taxon>Carboxylicivirga</taxon>
    </lineage>
</organism>
<feature type="transmembrane region" description="Helical" evidence="1">
    <location>
        <begin position="101"/>
        <end position="121"/>
    </location>
</feature>
<protein>
    <recommendedName>
        <fullName evidence="2">DUF6249 domain-containing protein</fullName>
    </recommendedName>
</protein>
<gene>
    <name evidence="3" type="ORF">KEM10_03130</name>
</gene>
<comment type="caution">
    <text evidence="3">The sequence shown here is derived from an EMBL/GenBank/DDBJ whole genome shotgun (WGS) entry which is preliminary data.</text>
</comment>
<evidence type="ECO:0000313" key="4">
    <source>
        <dbReference type="Proteomes" id="UP000708576"/>
    </source>
</evidence>
<dbReference type="Pfam" id="PF19762">
    <property type="entry name" value="DUF6249"/>
    <property type="match status" value="1"/>
</dbReference>
<keyword evidence="1" id="KW-0812">Transmembrane</keyword>
<sequence>MESVRIVENIMIGIVWLAFFAGAFMAWFFYVKARNTERLALIEKGADVNNFYGKRNDKKTFRFPWMKFGLLLSGLGFGLVLGLFIISIPELKDSLNQVAPGLVFASMLLFGGLGMILAHFVDRKK</sequence>
<evidence type="ECO:0000259" key="2">
    <source>
        <dbReference type="Pfam" id="PF19762"/>
    </source>
</evidence>
<evidence type="ECO:0000313" key="3">
    <source>
        <dbReference type="EMBL" id="MBS2097255.1"/>
    </source>
</evidence>